<evidence type="ECO:0000313" key="4">
    <source>
        <dbReference type="EMBL" id="PZM97622.1"/>
    </source>
</evidence>
<accession>A0A2W4JEE0</accession>
<feature type="non-terminal residue" evidence="4">
    <location>
        <position position="393"/>
    </location>
</feature>
<gene>
    <name evidence="3" type="ORF">DIU77_014710</name>
    <name evidence="4" type="ORF">DIU77_09015</name>
</gene>
<reference evidence="4" key="2">
    <citation type="submission" date="2018-05" db="EMBL/GenBank/DDBJ databases">
        <authorList>
            <person name="Lanie J.A."/>
            <person name="Ng W.-L."/>
            <person name="Kazmierczak K.M."/>
            <person name="Andrzejewski T.M."/>
            <person name="Davidsen T.M."/>
            <person name="Wayne K.J."/>
            <person name="Tettelin H."/>
            <person name="Glass J.I."/>
            <person name="Rusch D."/>
            <person name="Podicherti R."/>
            <person name="Tsui H.-C.T."/>
            <person name="Winkler M.E."/>
        </authorList>
    </citation>
    <scope>NUCLEOTIDE SEQUENCE</scope>
    <source>
        <strain evidence="4">ZC4RG45</strain>
    </source>
</reference>
<evidence type="ECO:0000259" key="2">
    <source>
        <dbReference type="Pfam" id="PF01882"/>
    </source>
</evidence>
<name>A0A2W4JEE0_9PSEU</name>
<dbReference type="PANTHER" id="PTHR34351:SF1">
    <property type="entry name" value="SLR1927 PROTEIN"/>
    <property type="match status" value="1"/>
</dbReference>
<dbReference type="Pfam" id="PF01882">
    <property type="entry name" value="DUF58"/>
    <property type="match status" value="1"/>
</dbReference>
<protein>
    <submittedName>
        <fullName evidence="4">DUF58 domain-containing protein</fullName>
    </submittedName>
</protein>
<dbReference type="InterPro" id="IPR002881">
    <property type="entry name" value="DUF58"/>
</dbReference>
<dbReference type="STRING" id="1111738.GCA_000427905_03167"/>
<evidence type="ECO:0000313" key="3">
    <source>
        <dbReference type="EMBL" id="MFO7193489.1"/>
    </source>
</evidence>
<dbReference type="Proteomes" id="UP000249324">
    <property type="component" value="Unassembled WGS sequence"/>
</dbReference>
<sequence length="393" mass="42496">MRLTRRGVAVLISAIALYAAGELAGWPMLRAVAGAALGALIAGVVTTVRRPRVEVRREVYPDRVESGRPALATLRVTNPTRRRQSAFLARDRIEHGGEHSVLVPSLPPGGTATFHYELPTERRGRITVGPLQMARVDPLGVVRRPLATGNTATLRVYPKTYPARERVGGYPRHHHEGRAIDEPLHGSSDLRDVREYVIGDEVRHLHWKATAHTGRLMVRDYIDPDQPRFSVLLDTRKRVLRPDEFEQAVQVAASLVKPAALAGHRCRLLTPGGIDVATPGGPAALRRILDALCDVAQSDEPEGDVIVPKTLAGSGAGGGGLLVAVTGRVDQRDVRGLSTVRDRYSRMVLIGVAKHGLGWDGIGVQRLSGLPAAQAISAVDAEQAIREWNAVVV</sequence>
<comment type="caution">
    <text evidence="4">The sequence shown here is derived from an EMBL/GenBank/DDBJ whole genome shotgun (WGS) entry which is preliminary data.</text>
</comment>
<dbReference type="AlphaFoldDB" id="A0A2W4JEE0"/>
<dbReference type="EMBL" id="QGUI02000221">
    <property type="protein sequence ID" value="MFO7193489.1"/>
    <property type="molecule type" value="Genomic_DNA"/>
</dbReference>
<reference evidence="3" key="1">
    <citation type="submission" date="2018-05" db="EMBL/GenBank/DDBJ databases">
        <authorList>
            <person name="Moura L."/>
            <person name="Setubal J.C."/>
        </authorList>
    </citation>
    <scope>NUCLEOTIDE SEQUENCE</scope>
    <source>
        <strain evidence="3">ZC4RG45</strain>
    </source>
</reference>
<proteinExistence type="predicted"/>
<reference evidence="3" key="4">
    <citation type="submission" date="2023-08" db="EMBL/GenBank/DDBJ databases">
        <authorList>
            <person name="Guima S.E.S."/>
            <person name="Martins L.F."/>
            <person name="Silva A.M."/>
            <person name="Setubal J.C."/>
        </authorList>
    </citation>
    <scope>NUCLEOTIDE SEQUENCE</scope>
    <source>
        <strain evidence="3">ZC4RG45</strain>
    </source>
</reference>
<organism evidence="4">
    <name type="scientific">Thermocrispum agreste</name>
    <dbReference type="NCBI Taxonomy" id="37925"/>
    <lineage>
        <taxon>Bacteria</taxon>
        <taxon>Bacillati</taxon>
        <taxon>Actinomycetota</taxon>
        <taxon>Actinomycetes</taxon>
        <taxon>Pseudonocardiales</taxon>
        <taxon>Pseudonocardiaceae</taxon>
        <taxon>Thermocrispum</taxon>
    </lineage>
</organism>
<dbReference type="PANTHER" id="PTHR34351">
    <property type="entry name" value="SLR1927 PROTEIN-RELATED"/>
    <property type="match status" value="1"/>
</dbReference>
<dbReference type="EMBL" id="QGUI01000299">
    <property type="protein sequence ID" value="PZM97622.1"/>
    <property type="molecule type" value="Genomic_DNA"/>
</dbReference>
<evidence type="ECO:0000256" key="1">
    <source>
        <dbReference type="SAM" id="MobiDB-lite"/>
    </source>
</evidence>
<evidence type="ECO:0000313" key="5">
    <source>
        <dbReference type="Proteomes" id="UP000249324"/>
    </source>
</evidence>
<reference evidence="3 5" key="3">
    <citation type="journal article" date="2021" name="BMC Genomics">
        <title>Genome-resolved metagenome and metatranscriptome analyses of thermophilic composting reveal key bacterial players and their metabolic interactions.</title>
        <authorList>
            <person name="Braga L.P.P."/>
            <person name="Pereira R.V."/>
            <person name="Martins L.F."/>
            <person name="Moura L.M.S."/>
            <person name="Sanchez F.B."/>
            <person name="Patane J.S.L."/>
            <person name="da Silva A.M."/>
            <person name="Setubal J.C."/>
        </authorList>
    </citation>
    <scope>NUCLEOTIDE SEQUENCE [LARGE SCALE GENOMIC DNA]</scope>
    <source>
        <strain evidence="3">ZC4RG45</strain>
    </source>
</reference>
<feature type="domain" description="DUF58" evidence="2">
    <location>
        <begin position="192"/>
        <end position="293"/>
    </location>
</feature>
<feature type="region of interest" description="Disordered" evidence="1">
    <location>
        <begin position="165"/>
        <end position="185"/>
    </location>
</feature>